<proteinExistence type="predicted"/>
<gene>
    <name evidence="1" type="ORF">RHSIM_Rhsim06G0185700</name>
</gene>
<evidence type="ECO:0000313" key="2">
    <source>
        <dbReference type="Proteomes" id="UP000626092"/>
    </source>
</evidence>
<evidence type="ECO:0000313" key="1">
    <source>
        <dbReference type="EMBL" id="KAF7141158.1"/>
    </source>
</evidence>
<organism evidence="1 2">
    <name type="scientific">Rhododendron simsii</name>
    <name type="common">Sims's rhododendron</name>
    <dbReference type="NCBI Taxonomy" id="118357"/>
    <lineage>
        <taxon>Eukaryota</taxon>
        <taxon>Viridiplantae</taxon>
        <taxon>Streptophyta</taxon>
        <taxon>Embryophyta</taxon>
        <taxon>Tracheophyta</taxon>
        <taxon>Spermatophyta</taxon>
        <taxon>Magnoliopsida</taxon>
        <taxon>eudicotyledons</taxon>
        <taxon>Gunneridae</taxon>
        <taxon>Pentapetalae</taxon>
        <taxon>asterids</taxon>
        <taxon>Ericales</taxon>
        <taxon>Ericaceae</taxon>
        <taxon>Ericoideae</taxon>
        <taxon>Rhodoreae</taxon>
        <taxon>Rhododendron</taxon>
    </lineage>
</organism>
<comment type="caution">
    <text evidence="1">The sequence shown here is derived from an EMBL/GenBank/DDBJ whole genome shotgun (WGS) entry which is preliminary data.</text>
</comment>
<keyword evidence="2" id="KW-1185">Reference proteome</keyword>
<dbReference type="OrthoDB" id="1847170at2759"/>
<protein>
    <submittedName>
        <fullName evidence="1">Uncharacterized protein</fullName>
    </submittedName>
</protein>
<dbReference type="EMBL" id="WJXA01000006">
    <property type="protein sequence ID" value="KAF7141158.1"/>
    <property type="molecule type" value="Genomic_DNA"/>
</dbReference>
<sequence length="95" mass="10493">MESRMHKAAMKCKPDILNEYTDQCALKFTPNNNTVLHVIAELGHSLCVAGGHYHAVKSLINFAKSNDPLRKGGEGDVEGKKSTPRCTWLRGVVTR</sequence>
<dbReference type="Proteomes" id="UP000626092">
    <property type="component" value="Unassembled WGS sequence"/>
</dbReference>
<accession>A0A834GWJ5</accession>
<dbReference type="AlphaFoldDB" id="A0A834GWJ5"/>
<name>A0A834GWJ5_RHOSS</name>
<reference evidence="1" key="1">
    <citation type="submission" date="2019-11" db="EMBL/GenBank/DDBJ databases">
        <authorList>
            <person name="Liu Y."/>
            <person name="Hou J."/>
            <person name="Li T.-Q."/>
            <person name="Guan C.-H."/>
            <person name="Wu X."/>
            <person name="Wu H.-Z."/>
            <person name="Ling F."/>
            <person name="Zhang R."/>
            <person name="Shi X.-G."/>
            <person name="Ren J.-P."/>
            <person name="Chen E.-F."/>
            <person name="Sun J.-M."/>
        </authorList>
    </citation>
    <scope>NUCLEOTIDE SEQUENCE</scope>
    <source>
        <strain evidence="1">Adult_tree_wgs_1</strain>
        <tissue evidence="1">Leaves</tissue>
    </source>
</reference>